<protein>
    <submittedName>
        <fullName evidence="3">WecB/TagA/CpsF family glycosyltransferase</fullName>
    </submittedName>
</protein>
<dbReference type="KEGG" id="xyk:GT347_19535"/>
<dbReference type="PANTHER" id="PTHR34136:SF1">
    <property type="entry name" value="UDP-N-ACETYL-D-MANNOSAMINURONIC ACID TRANSFERASE"/>
    <property type="match status" value="1"/>
</dbReference>
<dbReference type="CDD" id="cd06533">
    <property type="entry name" value="Glyco_transf_WecG_TagA"/>
    <property type="match status" value="1"/>
</dbReference>
<evidence type="ECO:0000256" key="2">
    <source>
        <dbReference type="ARBA" id="ARBA00022679"/>
    </source>
</evidence>
<evidence type="ECO:0000313" key="3">
    <source>
        <dbReference type="EMBL" id="QHI99978.1"/>
    </source>
</evidence>
<accession>A0A857JB62</accession>
<gene>
    <name evidence="3" type="ORF">GT347_19535</name>
</gene>
<name>A0A857JB62_9BURK</name>
<dbReference type="AlphaFoldDB" id="A0A857JB62"/>
<organism evidence="3 4">
    <name type="scientific">Xylophilus rhododendri</name>
    <dbReference type="NCBI Taxonomy" id="2697032"/>
    <lineage>
        <taxon>Bacteria</taxon>
        <taxon>Pseudomonadati</taxon>
        <taxon>Pseudomonadota</taxon>
        <taxon>Betaproteobacteria</taxon>
        <taxon>Burkholderiales</taxon>
        <taxon>Xylophilus</taxon>
    </lineage>
</organism>
<dbReference type="InterPro" id="IPR004629">
    <property type="entry name" value="WecG_TagA_CpsF"/>
</dbReference>
<keyword evidence="1" id="KW-0328">Glycosyltransferase</keyword>
<dbReference type="NCBIfam" id="TIGR00696">
    <property type="entry name" value="wecG_tagA_cpsF"/>
    <property type="match status" value="1"/>
</dbReference>
<dbReference type="PANTHER" id="PTHR34136">
    <property type="match status" value="1"/>
</dbReference>
<keyword evidence="4" id="KW-1185">Reference proteome</keyword>
<evidence type="ECO:0000256" key="1">
    <source>
        <dbReference type="ARBA" id="ARBA00022676"/>
    </source>
</evidence>
<dbReference type="GO" id="GO:0016758">
    <property type="term" value="F:hexosyltransferase activity"/>
    <property type="evidence" value="ECO:0007669"/>
    <property type="project" value="TreeGrafter"/>
</dbReference>
<dbReference type="EMBL" id="CP047650">
    <property type="protein sequence ID" value="QHI99978.1"/>
    <property type="molecule type" value="Genomic_DNA"/>
</dbReference>
<dbReference type="Proteomes" id="UP000464787">
    <property type="component" value="Chromosome"/>
</dbReference>
<evidence type="ECO:0000313" key="4">
    <source>
        <dbReference type="Proteomes" id="UP000464787"/>
    </source>
</evidence>
<sequence length="260" mass="29078">MSAIPTSSWRHRWLSLVEHIRQVPDESELQLLLDKLERPERAQILAFVNAHAMNSAAHSPEFHAALLAADLVLRDGSGMATLYRMLGREPGLNLNGTDLIPRIMAKYDGKRIALFGTRDEYASRARDSMADELTPHSQIDSVHGFHDLDIYVAMAMHQRPDLIVLGMGMPKQELLAVELRKALKNTPCLIICGGAIIDFLGGKTTRAPQWVRNMGCEWVFRLALEPRRLFMRYVVGNPVFLMRATTLKLSAKNGASGISH</sequence>
<proteinExistence type="predicted"/>
<dbReference type="RefSeq" id="WP_160553789.1">
    <property type="nucleotide sequence ID" value="NZ_CP047650.1"/>
</dbReference>
<dbReference type="Pfam" id="PF03808">
    <property type="entry name" value="Glyco_tran_WecG"/>
    <property type="match status" value="1"/>
</dbReference>
<keyword evidence="2 3" id="KW-0808">Transferase</keyword>
<reference evidence="3 4" key="1">
    <citation type="submission" date="2020-01" db="EMBL/GenBank/DDBJ databases">
        <title>Genome sequencing of strain KACC 21265.</title>
        <authorList>
            <person name="Heo J."/>
            <person name="Kim S.-J."/>
            <person name="Kim J.-S."/>
            <person name="Hong S.-B."/>
            <person name="Kwon S.-W."/>
        </authorList>
    </citation>
    <scope>NUCLEOTIDE SEQUENCE [LARGE SCALE GENOMIC DNA]</scope>
    <source>
        <strain evidence="3 4">KACC 21265</strain>
    </source>
</reference>